<organism evidence="1">
    <name type="scientific">Anguilla anguilla</name>
    <name type="common">European freshwater eel</name>
    <name type="synonym">Muraena anguilla</name>
    <dbReference type="NCBI Taxonomy" id="7936"/>
    <lineage>
        <taxon>Eukaryota</taxon>
        <taxon>Metazoa</taxon>
        <taxon>Chordata</taxon>
        <taxon>Craniata</taxon>
        <taxon>Vertebrata</taxon>
        <taxon>Euteleostomi</taxon>
        <taxon>Actinopterygii</taxon>
        <taxon>Neopterygii</taxon>
        <taxon>Teleostei</taxon>
        <taxon>Anguilliformes</taxon>
        <taxon>Anguillidae</taxon>
        <taxon>Anguilla</taxon>
    </lineage>
</organism>
<dbReference type="AlphaFoldDB" id="A0A0E9RKI6"/>
<reference evidence="1" key="2">
    <citation type="journal article" date="2015" name="Fish Shellfish Immunol.">
        <title>Early steps in the European eel (Anguilla anguilla)-Vibrio vulnificus interaction in the gills: Role of the RtxA13 toxin.</title>
        <authorList>
            <person name="Callol A."/>
            <person name="Pajuelo D."/>
            <person name="Ebbesson L."/>
            <person name="Teles M."/>
            <person name="MacKenzie S."/>
            <person name="Amaro C."/>
        </authorList>
    </citation>
    <scope>NUCLEOTIDE SEQUENCE</scope>
</reference>
<name>A0A0E9RKI6_ANGAN</name>
<evidence type="ECO:0000313" key="1">
    <source>
        <dbReference type="EMBL" id="JAH28960.1"/>
    </source>
</evidence>
<proteinExistence type="predicted"/>
<reference evidence="1" key="1">
    <citation type="submission" date="2014-11" db="EMBL/GenBank/DDBJ databases">
        <authorList>
            <person name="Amaro Gonzalez C."/>
        </authorList>
    </citation>
    <scope>NUCLEOTIDE SEQUENCE</scope>
</reference>
<sequence>MVFGLSKVRLFLRMNVYKMGRKEPNMTL</sequence>
<dbReference type="EMBL" id="GBXM01079617">
    <property type="protein sequence ID" value="JAH28960.1"/>
    <property type="molecule type" value="Transcribed_RNA"/>
</dbReference>
<protein>
    <submittedName>
        <fullName evidence="1">Uncharacterized protein</fullName>
    </submittedName>
</protein>
<accession>A0A0E9RKI6</accession>